<name>A0ABW3KDB2_9GAMM</name>
<proteinExistence type="predicted"/>
<protein>
    <recommendedName>
        <fullName evidence="3">Zinc ribbon-containing protein</fullName>
    </recommendedName>
</protein>
<comment type="caution">
    <text evidence="1">The sequence shown here is derived from an EMBL/GenBank/DDBJ whole genome shotgun (WGS) entry which is preliminary data.</text>
</comment>
<evidence type="ECO:0000313" key="1">
    <source>
        <dbReference type="EMBL" id="MFD1007100.1"/>
    </source>
</evidence>
<dbReference type="Pfam" id="PF07295">
    <property type="entry name" value="DUF1451"/>
    <property type="match status" value="1"/>
</dbReference>
<keyword evidence="2" id="KW-1185">Reference proteome</keyword>
<evidence type="ECO:0000313" key="2">
    <source>
        <dbReference type="Proteomes" id="UP001597048"/>
    </source>
</evidence>
<dbReference type="RefSeq" id="WP_379557024.1">
    <property type="nucleotide sequence ID" value="NZ_JBHTJS010000006.1"/>
</dbReference>
<reference evidence="2" key="1">
    <citation type="journal article" date="2019" name="Int. J. Syst. Evol. Microbiol.">
        <title>The Global Catalogue of Microorganisms (GCM) 10K type strain sequencing project: providing services to taxonomists for standard genome sequencing and annotation.</title>
        <authorList>
            <consortium name="The Broad Institute Genomics Platform"/>
            <consortium name="The Broad Institute Genome Sequencing Center for Infectious Disease"/>
            <person name="Wu L."/>
            <person name="Ma J."/>
        </authorList>
    </citation>
    <scope>NUCLEOTIDE SEQUENCE [LARGE SCALE GENOMIC DNA]</scope>
    <source>
        <strain evidence="2">CCUG 60525</strain>
    </source>
</reference>
<dbReference type="InterPro" id="IPR009912">
    <property type="entry name" value="DUF1451"/>
</dbReference>
<evidence type="ECO:0008006" key="3">
    <source>
        <dbReference type="Google" id="ProtNLM"/>
    </source>
</evidence>
<organism evidence="1 2">
    <name type="scientific">Oceanisphaera ostreae</name>
    <dbReference type="NCBI Taxonomy" id="914151"/>
    <lineage>
        <taxon>Bacteria</taxon>
        <taxon>Pseudomonadati</taxon>
        <taxon>Pseudomonadota</taxon>
        <taxon>Gammaproteobacteria</taxon>
        <taxon>Aeromonadales</taxon>
        <taxon>Aeromonadaceae</taxon>
        <taxon>Oceanisphaera</taxon>
    </lineage>
</organism>
<dbReference type="EMBL" id="JBHTJS010000006">
    <property type="protein sequence ID" value="MFD1007100.1"/>
    <property type="molecule type" value="Genomic_DNA"/>
</dbReference>
<sequence length="161" mass="18635">MDNQDKKKKSGYDAFVDDLHKRWQESENTSIKELVETTQAYMEAASDLTKDELALIAEYVKRDLVELEDSGDEFRDSLFYRRIKETIWGWVSDITDKSQLEWHELATELTNHGEYQAGEVVGPGRYDCTLCAHSHEVTHPEVLSTCLECNHSHFIRRPLAV</sequence>
<accession>A0ABW3KDB2</accession>
<dbReference type="Proteomes" id="UP001597048">
    <property type="component" value="Unassembled WGS sequence"/>
</dbReference>
<gene>
    <name evidence="1" type="ORF">ACFQ1C_02870</name>
</gene>